<dbReference type="EMBL" id="CP042997">
    <property type="protein sequence ID" value="QEH38546.1"/>
    <property type="molecule type" value="Genomic_DNA"/>
</dbReference>
<dbReference type="SMART" id="SM00226">
    <property type="entry name" value="LMWPc"/>
    <property type="match status" value="1"/>
</dbReference>
<dbReference type="KEGG" id="agv:OJF2_71490"/>
<feature type="transmembrane region" description="Helical" evidence="3">
    <location>
        <begin position="50"/>
        <end position="70"/>
    </location>
</feature>
<feature type="transmembrane region" description="Helical" evidence="3">
    <location>
        <begin position="284"/>
        <end position="305"/>
    </location>
</feature>
<name>A0A5B9WD58_9BACT</name>
<dbReference type="Pfam" id="PF01451">
    <property type="entry name" value="LMWPc"/>
    <property type="match status" value="1"/>
</dbReference>
<keyword evidence="5" id="KW-0378">Hydrolase</keyword>
<comment type="catalytic activity">
    <reaction evidence="2">
        <text>O-phospho-L-tyrosyl-[protein] + H2O = L-tyrosyl-[protein] + phosphate</text>
        <dbReference type="Rhea" id="RHEA:10684"/>
        <dbReference type="Rhea" id="RHEA-COMP:10136"/>
        <dbReference type="Rhea" id="RHEA-COMP:20101"/>
        <dbReference type="ChEBI" id="CHEBI:15377"/>
        <dbReference type="ChEBI" id="CHEBI:43474"/>
        <dbReference type="ChEBI" id="CHEBI:46858"/>
        <dbReference type="ChEBI" id="CHEBI:61978"/>
        <dbReference type="EC" id="3.1.3.48"/>
    </reaction>
</comment>
<dbReference type="PANTHER" id="PTHR11717">
    <property type="entry name" value="LOW MOLECULAR WEIGHT PROTEIN TYROSINE PHOSPHATASE"/>
    <property type="match status" value="1"/>
</dbReference>
<evidence type="ECO:0000256" key="3">
    <source>
        <dbReference type="SAM" id="Phobius"/>
    </source>
</evidence>
<keyword evidence="6" id="KW-1185">Reference proteome</keyword>
<feature type="transmembrane region" description="Helical" evidence="3">
    <location>
        <begin position="173"/>
        <end position="191"/>
    </location>
</feature>
<gene>
    <name evidence="5" type="primary">ywlE_2</name>
    <name evidence="5" type="ORF">OJF2_71490</name>
</gene>
<dbReference type="InterPro" id="IPR036196">
    <property type="entry name" value="Ptyr_pPase_sf"/>
</dbReference>
<feature type="transmembrane region" description="Helical" evidence="3">
    <location>
        <begin position="250"/>
        <end position="272"/>
    </location>
</feature>
<evidence type="ECO:0000256" key="1">
    <source>
        <dbReference type="ARBA" id="ARBA00013064"/>
    </source>
</evidence>
<feature type="transmembrane region" description="Helical" evidence="3">
    <location>
        <begin position="12"/>
        <end position="30"/>
    </location>
</feature>
<keyword evidence="3" id="KW-1133">Transmembrane helix</keyword>
<dbReference type="Gene3D" id="3.40.50.2300">
    <property type="match status" value="1"/>
</dbReference>
<dbReference type="OrthoDB" id="9784339at2"/>
<dbReference type="AlphaFoldDB" id="A0A5B9WD58"/>
<evidence type="ECO:0000313" key="5">
    <source>
        <dbReference type="EMBL" id="QEH38546.1"/>
    </source>
</evidence>
<sequence length="496" mass="52672">MRIRARVPDAFAIWALAFGYFAFYVPYSGLSKALSQGFLPGMNGPVSGFTFLPASAVATTLVLLAMAASVGRRGRDGRGPLGPASPSMRWGTLAAGLATAVIIATTTINYTFTGISILFALLLMRGGVLILAPVVDRLWGRRVLPSSWAALGLSLAAIAVATSDVNSYRMTPLAALNIAAYLGGYVVRLNVMTNLAKHHDPDVNRRYFVEETAVAAVALTAMPALAALLLPGPIAGELRAGFTVFLATPAVVPAVLIGLLYGCLYLFGTWIYLDARENTFCIPLNRCSSLLAGVVASYGLCSLLGRRPPSTSELIGVVLIVAALEVLMGATLLARRRAVMAAPRRIVLFVCGGNTSRSPMAQAICNDELARRLDLASRGGAFRRVEAVSAGLTTTPGRSFTPASRAALQRLGLVPHDHVTREVTRDLVAQAEAVFCMTEDQRLALVGRFPEATAKIRRLDAGGDIPDPSGQDEETHHRLAVQLRDLIRAHLPAFAG</sequence>
<feature type="transmembrane region" description="Helical" evidence="3">
    <location>
        <begin position="142"/>
        <end position="161"/>
    </location>
</feature>
<dbReference type="EC" id="3.1.3.48" evidence="1"/>
<feature type="transmembrane region" description="Helical" evidence="3">
    <location>
        <begin position="311"/>
        <end position="334"/>
    </location>
</feature>
<keyword evidence="3" id="KW-0812">Transmembrane</keyword>
<dbReference type="RefSeq" id="WP_148597980.1">
    <property type="nucleotide sequence ID" value="NZ_CP042997.1"/>
</dbReference>
<proteinExistence type="predicted"/>
<feature type="transmembrane region" description="Helical" evidence="3">
    <location>
        <begin position="114"/>
        <end position="135"/>
    </location>
</feature>
<organism evidence="5 6">
    <name type="scientific">Aquisphaera giovannonii</name>
    <dbReference type="NCBI Taxonomy" id="406548"/>
    <lineage>
        <taxon>Bacteria</taxon>
        <taxon>Pseudomonadati</taxon>
        <taxon>Planctomycetota</taxon>
        <taxon>Planctomycetia</taxon>
        <taxon>Isosphaerales</taxon>
        <taxon>Isosphaeraceae</taxon>
        <taxon>Aquisphaera</taxon>
    </lineage>
</organism>
<feature type="transmembrane region" description="Helical" evidence="3">
    <location>
        <begin position="212"/>
        <end position="230"/>
    </location>
</feature>
<dbReference type="InterPro" id="IPR023485">
    <property type="entry name" value="Ptyr_pPase"/>
</dbReference>
<evidence type="ECO:0000313" key="6">
    <source>
        <dbReference type="Proteomes" id="UP000324233"/>
    </source>
</evidence>
<dbReference type="InterPro" id="IPR050438">
    <property type="entry name" value="LMW_PTPase"/>
</dbReference>
<feature type="domain" description="Phosphotyrosine protein phosphatase I" evidence="4">
    <location>
        <begin position="345"/>
        <end position="493"/>
    </location>
</feature>
<keyword evidence="3" id="KW-0472">Membrane</keyword>
<accession>A0A5B9WD58</accession>
<feature type="transmembrane region" description="Helical" evidence="3">
    <location>
        <begin position="90"/>
        <end position="108"/>
    </location>
</feature>
<dbReference type="PANTHER" id="PTHR11717:SF31">
    <property type="entry name" value="LOW MOLECULAR WEIGHT PROTEIN-TYROSINE-PHOSPHATASE ETP-RELATED"/>
    <property type="match status" value="1"/>
</dbReference>
<reference evidence="5 6" key="1">
    <citation type="submission" date="2019-08" db="EMBL/GenBank/DDBJ databases">
        <title>Deep-cultivation of Planctomycetes and their phenomic and genomic characterization uncovers novel biology.</title>
        <authorList>
            <person name="Wiegand S."/>
            <person name="Jogler M."/>
            <person name="Boedeker C."/>
            <person name="Pinto D."/>
            <person name="Vollmers J."/>
            <person name="Rivas-Marin E."/>
            <person name="Kohn T."/>
            <person name="Peeters S.H."/>
            <person name="Heuer A."/>
            <person name="Rast P."/>
            <person name="Oberbeckmann S."/>
            <person name="Bunk B."/>
            <person name="Jeske O."/>
            <person name="Meyerdierks A."/>
            <person name="Storesund J.E."/>
            <person name="Kallscheuer N."/>
            <person name="Luecker S."/>
            <person name="Lage O.M."/>
            <person name="Pohl T."/>
            <person name="Merkel B.J."/>
            <person name="Hornburger P."/>
            <person name="Mueller R.-W."/>
            <person name="Bruemmer F."/>
            <person name="Labrenz M."/>
            <person name="Spormann A.M."/>
            <person name="Op den Camp H."/>
            <person name="Overmann J."/>
            <person name="Amann R."/>
            <person name="Jetten M.S.M."/>
            <person name="Mascher T."/>
            <person name="Medema M.H."/>
            <person name="Devos D.P."/>
            <person name="Kaster A.-K."/>
            <person name="Ovreas L."/>
            <person name="Rohde M."/>
            <person name="Galperin M.Y."/>
            <person name="Jogler C."/>
        </authorList>
    </citation>
    <scope>NUCLEOTIDE SEQUENCE [LARGE SCALE GENOMIC DNA]</scope>
    <source>
        <strain evidence="5 6">OJF2</strain>
    </source>
</reference>
<dbReference type="SUPFAM" id="SSF52788">
    <property type="entry name" value="Phosphotyrosine protein phosphatases I"/>
    <property type="match status" value="1"/>
</dbReference>
<dbReference type="GO" id="GO:0004725">
    <property type="term" value="F:protein tyrosine phosphatase activity"/>
    <property type="evidence" value="ECO:0007669"/>
    <property type="project" value="UniProtKB-EC"/>
</dbReference>
<protein>
    <recommendedName>
        <fullName evidence="1">protein-tyrosine-phosphatase</fullName>
        <ecNumber evidence="1">3.1.3.48</ecNumber>
    </recommendedName>
</protein>
<dbReference type="Proteomes" id="UP000324233">
    <property type="component" value="Chromosome"/>
</dbReference>
<evidence type="ECO:0000259" key="4">
    <source>
        <dbReference type="SMART" id="SM00226"/>
    </source>
</evidence>
<evidence type="ECO:0000256" key="2">
    <source>
        <dbReference type="ARBA" id="ARBA00051722"/>
    </source>
</evidence>